<comment type="similarity">
    <text evidence="1 3">Belongs to the ETS family.</text>
</comment>
<gene>
    <name evidence="6" type="primary">ELF5</name>
    <name evidence="6" type="ORF">SK128_004891</name>
</gene>
<evidence type="ECO:0000259" key="5">
    <source>
        <dbReference type="PROSITE" id="PS50061"/>
    </source>
</evidence>
<comment type="caution">
    <text evidence="6">The sequence shown here is derived from an EMBL/GenBank/DDBJ whole genome shotgun (WGS) entry which is preliminary data.</text>
</comment>
<dbReference type="InterPro" id="IPR046328">
    <property type="entry name" value="ETS_fam"/>
</dbReference>
<dbReference type="GO" id="GO:0030154">
    <property type="term" value="P:cell differentiation"/>
    <property type="evidence" value="ECO:0007669"/>
    <property type="project" value="TreeGrafter"/>
</dbReference>
<dbReference type="GO" id="GO:0043565">
    <property type="term" value="F:sequence-specific DNA binding"/>
    <property type="evidence" value="ECO:0007669"/>
    <property type="project" value="InterPro"/>
</dbReference>
<dbReference type="PANTHER" id="PTHR11849:SF15">
    <property type="entry name" value="ETS-RELATED TRANSCRIPTION FACTOR ELF-5"/>
    <property type="match status" value="1"/>
</dbReference>
<dbReference type="Proteomes" id="UP001381693">
    <property type="component" value="Unassembled WGS sequence"/>
</dbReference>
<keyword evidence="2 3" id="KW-0238">DNA-binding</keyword>
<dbReference type="PANTHER" id="PTHR11849">
    <property type="entry name" value="ETS"/>
    <property type="match status" value="1"/>
</dbReference>
<dbReference type="GO" id="GO:0005634">
    <property type="term" value="C:nucleus"/>
    <property type="evidence" value="ECO:0007669"/>
    <property type="project" value="UniProtKB-SubCell"/>
</dbReference>
<evidence type="ECO:0000313" key="7">
    <source>
        <dbReference type="Proteomes" id="UP001381693"/>
    </source>
</evidence>
<evidence type="ECO:0000256" key="1">
    <source>
        <dbReference type="ARBA" id="ARBA00005562"/>
    </source>
</evidence>
<sequence>MSDHWLVLENNGFSVIEVCKALMELDAHKPMWLDDVSSYDYTDGSDFLDLRLEPRDIQEVLEDQSQSDYFRELDNTYSSSGASYDTYSLRDDGNEYDRGYIPSLRGEHPSTSQDTTENLQLESSLAQLQPYDTNYDNHEPRSLEILMQEPSTIEIQYGNIRYNYDPCFSDISKDGEIEETLINLSSSYDPIPNNYDPGSHDINDDSAFSTQISTKPKAAHLQKEPSQIQEVNVKSEQATPMHQRKPGRQLDKGLPAFGGGVRQRDRPRYNNKERRKKPGVDEATSEVKELLTLETDHLLQKIPAGNRNKDRGPKNWEYLARLLLDPKMNPEIIRWENKKEGIFSLVRPDIITKIWQSRDNNQKVTDLTYNSFARGLRHHYKTGHLECVSKEQKKYKFGPIAMEFLEACESSQMNRSS</sequence>
<dbReference type="SUPFAM" id="SSF46785">
    <property type="entry name" value="Winged helix' DNA-binding domain"/>
    <property type="match status" value="1"/>
</dbReference>
<feature type="compositionally biased region" description="Polar residues" evidence="4">
    <location>
        <begin position="224"/>
        <end position="240"/>
    </location>
</feature>
<dbReference type="Gene3D" id="1.10.10.10">
    <property type="entry name" value="Winged helix-like DNA-binding domain superfamily/Winged helix DNA-binding domain"/>
    <property type="match status" value="1"/>
</dbReference>
<feature type="region of interest" description="Disordered" evidence="4">
    <location>
        <begin position="212"/>
        <end position="285"/>
    </location>
</feature>
<keyword evidence="7" id="KW-1185">Reference proteome</keyword>
<dbReference type="InterPro" id="IPR000418">
    <property type="entry name" value="Ets_dom"/>
</dbReference>
<protein>
    <submittedName>
        <fullName evidence="6">Ectodermal cell fate commitment</fullName>
    </submittedName>
</protein>
<keyword evidence="3" id="KW-0539">Nucleus</keyword>
<evidence type="ECO:0000256" key="4">
    <source>
        <dbReference type="SAM" id="MobiDB-lite"/>
    </source>
</evidence>
<name>A0AAN8X5Q5_HALRR</name>
<accession>A0AAN8X5Q5</accession>
<dbReference type="GO" id="GO:0000981">
    <property type="term" value="F:DNA-binding transcription factor activity, RNA polymerase II-specific"/>
    <property type="evidence" value="ECO:0007669"/>
    <property type="project" value="TreeGrafter"/>
</dbReference>
<feature type="domain" description="ETS" evidence="5">
    <location>
        <begin position="313"/>
        <end position="398"/>
    </location>
</feature>
<dbReference type="Pfam" id="PF00178">
    <property type="entry name" value="Ets"/>
    <property type="match status" value="1"/>
</dbReference>
<evidence type="ECO:0000313" key="6">
    <source>
        <dbReference type="EMBL" id="KAK7072620.1"/>
    </source>
</evidence>
<feature type="compositionally biased region" description="Basic and acidic residues" evidence="4">
    <location>
        <begin position="262"/>
        <end position="272"/>
    </location>
</feature>
<evidence type="ECO:0000256" key="3">
    <source>
        <dbReference type="RuleBase" id="RU004019"/>
    </source>
</evidence>
<dbReference type="AlphaFoldDB" id="A0AAN8X5Q5"/>
<comment type="subcellular location">
    <subcellularLocation>
        <location evidence="3">Nucleus</location>
    </subcellularLocation>
</comment>
<dbReference type="InterPro" id="IPR036390">
    <property type="entry name" value="WH_DNA-bd_sf"/>
</dbReference>
<dbReference type="PROSITE" id="PS50061">
    <property type="entry name" value="ETS_DOMAIN_3"/>
    <property type="match status" value="1"/>
</dbReference>
<reference evidence="6 7" key="1">
    <citation type="submission" date="2023-11" db="EMBL/GenBank/DDBJ databases">
        <title>Halocaridina rubra genome assembly.</title>
        <authorList>
            <person name="Smith C."/>
        </authorList>
    </citation>
    <scope>NUCLEOTIDE SEQUENCE [LARGE SCALE GENOMIC DNA]</scope>
    <source>
        <strain evidence="6">EP-1</strain>
        <tissue evidence="6">Whole</tissue>
    </source>
</reference>
<dbReference type="SMART" id="SM00413">
    <property type="entry name" value="ETS"/>
    <property type="match status" value="1"/>
</dbReference>
<evidence type="ECO:0000256" key="2">
    <source>
        <dbReference type="ARBA" id="ARBA00023125"/>
    </source>
</evidence>
<organism evidence="6 7">
    <name type="scientific">Halocaridina rubra</name>
    <name type="common">Hawaiian red shrimp</name>
    <dbReference type="NCBI Taxonomy" id="373956"/>
    <lineage>
        <taxon>Eukaryota</taxon>
        <taxon>Metazoa</taxon>
        <taxon>Ecdysozoa</taxon>
        <taxon>Arthropoda</taxon>
        <taxon>Crustacea</taxon>
        <taxon>Multicrustacea</taxon>
        <taxon>Malacostraca</taxon>
        <taxon>Eumalacostraca</taxon>
        <taxon>Eucarida</taxon>
        <taxon>Decapoda</taxon>
        <taxon>Pleocyemata</taxon>
        <taxon>Caridea</taxon>
        <taxon>Atyoidea</taxon>
        <taxon>Atyidae</taxon>
        <taxon>Halocaridina</taxon>
    </lineage>
</organism>
<proteinExistence type="inferred from homology"/>
<dbReference type="PRINTS" id="PR00454">
    <property type="entry name" value="ETSDOMAIN"/>
</dbReference>
<dbReference type="InterPro" id="IPR036388">
    <property type="entry name" value="WH-like_DNA-bd_sf"/>
</dbReference>
<dbReference type="EMBL" id="JAXCGZ010013402">
    <property type="protein sequence ID" value="KAK7072620.1"/>
    <property type="molecule type" value="Genomic_DNA"/>
</dbReference>